<organism evidence="2 3">
    <name type="scientific">Amycolatopsis saalfeldensis</name>
    <dbReference type="NCBI Taxonomy" id="394193"/>
    <lineage>
        <taxon>Bacteria</taxon>
        <taxon>Bacillati</taxon>
        <taxon>Actinomycetota</taxon>
        <taxon>Actinomycetes</taxon>
        <taxon>Pseudonocardiales</taxon>
        <taxon>Pseudonocardiaceae</taxon>
        <taxon>Amycolatopsis</taxon>
    </lineage>
</organism>
<keyword evidence="1" id="KW-1133">Transmembrane helix</keyword>
<gene>
    <name evidence="2" type="ORF">SAMN04489732_10192</name>
</gene>
<dbReference type="EMBL" id="FOEF01000001">
    <property type="protein sequence ID" value="SEO45990.1"/>
    <property type="molecule type" value="Genomic_DNA"/>
</dbReference>
<accession>A0A1H8PVL0</accession>
<feature type="transmembrane region" description="Helical" evidence="1">
    <location>
        <begin position="53"/>
        <end position="69"/>
    </location>
</feature>
<dbReference type="STRING" id="394193.SAMN04489732_10192"/>
<sequence>MAVTSDGHRAVAYGSAACLLLAGAAIAFGVRAPRRSPDPDVDVGYRTMRRDRPFLSLAGLMTLALGPAARPG</sequence>
<keyword evidence="1" id="KW-0472">Membrane</keyword>
<keyword evidence="1" id="KW-0812">Transmembrane</keyword>
<evidence type="ECO:0000313" key="3">
    <source>
        <dbReference type="Proteomes" id="UP000198582"/>
    </source>
</evidence>
<proteinExistence type="predicted"/>
<name>A0A1H8PVL0_9PSEU</name>
<dbReference type="AlphaFoldDB" id="A0A1H8PVL0"/>
<reference evidence="2 3" key="1">
    <citation type="submission" date="2016-10" db="EMBL/GenBank/DDBJ databases">
        <authorList>
            <person name="de Groot N.N."/>
        </authorList>
    </citation>
    <scope>NUCLEOTIDE SEQUENCE [LARGE SCALE GENOMIC DNA]</scope>
    <source>
        <strain evidence="2 3">DSM 44993</strain>
    </source>
</reference>
<protein>
    <submittedName>
        <fullName evidence="2">Uncharacterized protein</fullName>
    </submittedName>
</protein>
<keyword evidence="3" id="KW-1185">Reference proteome</keyword>
<dbReference type="Proteomes" id="UP000198582">
    <property type="component" value="Unassembled WGS sequence"/>
</dbReference>
<evidence type="ECO:0000313" key="2">
    <source>
        <dbReference type="EMBL" id="SEO45990.1"/>
    </source>
</evidence>
<evidence type="ECO:0000256" key="1">
    <source>
        <dbReference type="SAM" id="Phobius"/>
    </source>
</evidence>
<feature type="transmembrane region" description="Helical" evidence="1">
    <location>
        <begin position="12"/>
        <end position="32"/>
    </location>
</feature>